<dbReference type="EMBL" id="BK016190">
    <property type="protein sequence ID" value="DAG01271.1"/>
    <property type="molecule type" value="Genomic_DNA"/>
</dbReference>
<proteinExistence type="predicted"/>
<feature type="region of interest" description="Disordered" evidence="1">
    <location>
        <begin position="22"/>
        <end position="51"/>
    </location>
</feature>
<feature type="compositionally biased region" description="Basic and acidic residues" evidence="1">
    <location>
        <begin position="22"/>
        <end position="40"/>
    </location>
</feature>
<sequence>MVDGYLNFDTKVDTTGFDKGTKKIAKESQKTSDAISKIKDSANQAASSASSANDKIAEILNDSTRSAKSKAASIAAIYKQQGMDMSEAMKEAWSQIERSSDDGEKKVSSSISKLSKKMLSLAKAFLAVHAVKALIRIGNQAIELASDLDEVQNVVDTAFGNMAYKCEAFADTAIEQFGMSKLSAKQTASTYMAMAKSMGLSMDAASDMAVETAKLTGDVASFYNISTDLASVKLKSIFTGETETLKDLGVVMTEVNLKQYALAHGITKAYSEMNQAEKVALRYNFVMDSLADAQGDFARTSDSWANQTRVLSERWKELLGILGKGLIRTLTPIVKFINTILQALINLANAFANTIGKLFGLNTTVKSSAKSAIGAADAQGELADETEKAGEAAKTSLASFDKLDVLQKDSASSGSSGISAGGGVGDLSFGEVDTPNVDTGVFDKLSDSLAKLQPYVDRLKNSWNNLKAAFDRFYNSKGVQFILEWLGKVIGYFLQSHVIPAALMLWSGLFDTLAGVLDIVAGALTWLIGIITGDFEMAGEGMEQLVDGLSEVWEGLGEILTSVLILVLGKECVEAINSFLTKAFEWFSKTSLYTSGIREIFQGLLDFITGIFTLDWKKAWNGVCRIFAGIWNSIVSIVEGAVNLVIRAVNWCIKQLNKIHVDVPDWVEDLTGMSGFGFNIPLLNEVKMGRIKVPKLASGAVIPPNAEFMAMLGDQRNGRNLEAPEDLIRQIVREESGNGNIVINAKGTMGQLIRLLKLEVEREDRRAGKSFARGGAY</sequence>
<evidence type="ECO:0000313" key="2">
    <source>
        <dbReference type="EMBL" id="DAG01271.1"/>
    </source>
</evidence>
<reference evidence="2" key="1">
    <citation type="journal article" date="2021" name="Proc. Natl. Acad. Sci. U.S.A.">
        <title>A Catalog of Tens of Thousands of Viruses from Human Metagenomes Reveals Hidden Associations with Chronic Diseases.</title>
        <authorList>
            <person name="Tisza M.J."/>
            <person name="Buck C.B."/>
        </authorList>
    </citation>
    <scope>NUCLEOTIDE SEQUENCE</scope>
    <source>
        <strain evidence="2">Ctk6V34</strain>
    </source>
</reference>
<evidence type="ECO:0000256" key="1">
    <source>
        <dbReference type="SAM" id="MobiDB-lite"/>
    </source>
</evidence>
<feature type="compositionally biased region" description="Low complexity" evidence="1">
    <location>
        <begin position="41"/>
        <end position="51"/>
    </location>
</feature>
<accession>A0A8S5V3S5</accession>
<organism evidence="2">
    <name type="scientific">Myoviridae sp. ctk6V34</name>
    <dbReference type="NCBI Taxonomy" id="2825164"/>
    <lineage>
        <taxon>Viruses</taxon>
        <taxon>Duplodnaviria</taxon>
        <taxon>Heunggongvirae</taxon>
        <taxon>Uroviricota</taxon>
        <taxon>Caudoviricetes</taxon>
    </lineage>
</organism>
<name>A0A8S5V3S5_9CAUD</name>
<protein>
    <submittedName>
        <fullName evidence="2">Minor tail protein</fullName>
    </submittedName>
</protein>